<reference evidence="3" key="2">
    <citation type="submission" date="2020-09" db="EMBL/GenBank/DDBJ databases">
        <authorList>
            <person name="Sun Q."/>
            <person name="Zhou Y."/>
        </authorList>
    </citation>
    <scope>NUCLEOTIDE SEQUENCE</scope>
    <source>
        <strain evidence="3">CGMCC 1.12187</strain>
    </source>
</reference>
<dbReference type="InterPro" id="IPR004352">
    <property type="entry name" value="GH114_TIM-barrel"/>
</dbReference>
<feature type="region of interest" description="Disordered" evidence="1">
    <location>
        <begin position="10"/>
        <end position="44"/>
    </location>
</feature>
<keyword evidence="4" id="KW-1185">Reference proteome</keyword>
<dbReference type="PANTHER" id="PTHR35273:SF2">
    <property type="entry name" value="ALPHA-GALACTOSIDASE"/>
    <property type="match status" value="1"/>
</dbReference>
<dbReference type="AlphaFoldDB" id="A0A917GPB8"/>
<proteinExistence type="predicted"/>
<evidence type="ECO:0000313" key="3">
    <source>
        <dbReference type="EMBL" id="GGG52587.1"/>
    </source>
</evidence>
<dbReference type="InterPro" id="IPR013785">
    <property type="entry name" value="Aldolase_TIM"/>
</dbReference>
<evidence type="ECO:0000256" key="1">
    <source>
        <dbReference type="SAM" id="MobiDB-lite"/>
    </source>
</evidence>
<comment type="caution">
    <text evidence="3">The sequence shown here is derived from an EMBL/GenBank/DDBJ whole genome shotgun (WGS) entry which is preliminary data.</text>
</comment>
<name>A0A917GPB8_9MICC</name>
<dbReference type="EMBL" id="BMEQ01000005">
    <property type="protein sequence ID" value="GGG52587.1"/>
    <property type="molecule type" value="Genomic_DNA"/>
</dbReference>
<evidence type="ECO:0000313" key="4">
    <source>
        <dbReference type="Proteomes" id="UP000638848"/>
    </source>
</evidence>
<dbReference type="Gene3D" id="3.20.20.70">
    <property type="entry name" value="Aldolase class I"/>
    <property type="match status" value="1"/>
</dbReference>
<protein>
    <recommendedName>
        <fullName evidence="2">Glycoside-hydrolase family GH114 TIM-barrel domain-containing protein</fullName>
    </recommendedName>
</protein>
<gene>
    <name evidence="3" type="ORF">GCM10011374_14210</name>
</gene>
<evidence type="ECO:0000259" key="2">
    <source>
        <dbReference type="Pfam" id="PF03537"/>
    </source>
</evidence>
<feature type="domain" description="Glycoside-hydrolase family GH114 TIM-barrel" evidence="2">
    <location>
        <begin position="49"/>
        <end position="265"/>
    </location>
</feature>
<organism evidence="3 4">
    <name type="scientific">Kocuria dechangensis</name>
    <dbReference type="NCBI Taxonomy" id="1176249"/>
    <lineage>
        <taxon>Bacteria</taxon>
        <taxon>Bacillati</taxon>
        <taxon>Actinomycetota</taxon>
        <taxon>Actinomycetes</taxon>
        <taxon>Micrococcales</taxon>
        <taxon>Micrococcaceae</taxon>
        <taxon>Kocuria</taxon>
    </lineage>
</organism>
<accession>A0A917GPB8</accession>
<dbReference type="Pfam" id="PF03537">
    <property type="entry name" value="Glyco_hydro_114"/>
    <property type="match status" value="1"/>
</dbReference>
<dbReference type="PANTHER" id="PTHR35273">
    <property type="entry name" value="ALPHA-1,4 POLYGALACTOSAMINIDASE, PUTATIVE (AFU_ORTHOLOGUE AFUA_3G07890)-RELATED"/>
    <property type="match status" value="1"/>
</dbReference>
<dbReference type="Proteomes" id="UP000638848">
    <property type="component" value="Unassembled WGS sequence"/>
</dbReference>
<reference evidence="3" key="1">
    <citation type="journal article" date="2014" name="Int. J. Syst. Evol. Microbiol.">
        <title>Complete genome sequence of Corynebacterium casei LMG S-19264T (=DSM 44701T), isolated from a smear-ripened cheese.</title>
        <authorList>
            <consortium name="US DOE Joint Genome Institute (JGI-PGF)"/>
            <person name="Walter F."/>
            <person name="Albersmeier A."/>
            <person name="Kalinowski J."/>
            <person name="Ruckert C."/>
        </authorList>
    </citation>
    <scope>NUCLEOTIDE SEQUENCE</scope>
    <source>
        <strain evidence="3">CGMCC 1.12187</strain>
    </source>
</reference>
<sequence length="277" mass="29565">MALAVLIGLGASACSDESPDEPPSATTGTPTRAPSAPEGVALPPAGAAFDYQLGGAYDPPPGVGVVVRDSTADPVPGAYSVCYVNGFQTQPGADWPADLVLRDESGAPLVDPNWPDEHILDISTAAKREAVTGRQAEAVARCAEAGYQAVEFDNLDSYSRSEGRLDLDDAVEFATLLVAEAHEEGLAAAQKNTAELAERGRDEIGYDFAVTEECDRWDECEDFAEVYGEHVLNIEYTDDLRGSPEDVCARGSTPESTIVRDRDLVPEDEPEHVYRSC</sequence>
<dbReference type="SUPFAM" id="SSF51445">
    <property type="entry name" value="(Trans)glycosidases"/>
    <property type="match status" value="1"/>
</dbReference>
<dbReference type="InterPro" id="IPR017853">
    <property type="entry name" value="GH"/>
</dbReference>